<dbReference type="InterPro" id="IPR011009">
    <property type="entry name" value="Kinase-like_dom_sf"/>
</dbReference>
<dbReference type="GO" id="GO:0004674">
    <property type="term" value="F:protein serine/threonine kinase activity"/>
    <property type="evidence" value="ECO:0007669"/>
    <property type="project" value="TreeGrafter"/>
</dbReference>
<evidence type="ECO:0000313" key="8">
    <source>
        <dbReference type="Proteomes" id="UP000660745"/>
    </source>
</evidence>
<feature type="domain" description="Protein kinase" evidence="6">
    <location>
        <begin position="13"/>
        <end position="258"/>
    </location>
</feature>
<keyword evidence="1" id="KW-0808">Transferase</keyword>
<dbReference type="Gene3D" id="3.30.200.20">
    <property type="entry name" value="Phosphorylase Kinase, domain 1"/>
    <property type="match status" value="1"/>
</dbReference>
<dbReference type="PROSITE" id="PS50011">
    <property type="entry name" value="PROTEIN_KINASE_DOM"/>
    <property type="match status" value="1"/>
</dbReference>
<evidence type="ECO:0000256" key="1">
    <source>
        <dbReference type="ARBA" id="ARBA00022679"/>
    </source>
</evidence>
<dbReference type="AlphaFoldDB" id="A0A918E6L3"/>
<dbReference type="Pfam" id="PF00069">
    <property type="entry name" value="Pkinase"/>
    <property type="match status" value="1"/>
</dbReference>
<evidence type="ECO:0000256" key="2">
    <source>
        <dbReference type="ARBA" id="ARBA00022741"/>
    </source>
</evidence>
<dbReference type="SUPFAM" id="SSF50969">
    <property type="entry name" value="YVTN repeat-like/Quinoprotein amine dehydrogenase"/>
    <property type="match status" value="1"/>
</dbReference>
<reference evidence="7" key="2">
    <citation type="submission" date="2020-09" db="EMBL/GenBank/DDBJ databases">
        <authorList>
            <person name="Sun Q."/>
            <person name="Zhou Y."/>
        </authorList>
    </citation>
    <scope>NUCLEOTIDE SEQUENCE</scope>
    <source>
        <strain evidence="7">CGMCC 4.7430</strain>
    </source>
</reference>
<dbReference type="Gene3D" id="1.10.510.10">
    <property type="entry name" value="Transferase(Phosphotransferase) domain 1"/>
    <property type="match status" value="1"/>
</dbReference>
<reference evidence="7" key="1">
    <citation type="journal article" date="2014" name="Int. J. Syst. Evol. Microbiol.">
        <title>Complete genome sequence of Corynebacterium casei LMG S-19264T (=DSM 44701T), isolated from a smear-ripened cheese.</title>
        <authorList>
            <consortium name="US DOE Joint Genome Institute (JGI-PGF)"/>
            <person name="Walter F."/>
            <person name="Albersmeier A."/>
            <person name="Kalinowski J."/>
            <person name="Ruckert C."/>
        </authorList>
    </citation>
    <scope>NUCLEOTIDE SEQUENCE</scope>
    <source>
        <strain evidence="7">CGMCC 4.7430</strain>
    </source>
</reference>
<dbReference type="SUPFAM" id="SSF56112">
    <property type="entry name" value="Protein kinase-like (PK-like)"/>
    <property type="match status" value="1"/>
</dbReference>
<organism evidence="7 8">
    <name type="scientific">Nonomuraea glycinis</name>
    <dbReference type="NCBI Taxonomy" id="2047744"/>
    <lineage>
        <taxon>Bacteria</taxon>
        <taxon>Bacillati</taxon>
        <taxon>Actinomycetota</taxon>
        <taxon>Actinomycetes</taxon>
        <taxon>Streptosporangiales</taxon>
        <taxon>Streptosporangiaceae</taxon>
        <taxon>Nonomuraea</taxon>
    </lineage>
</organism>
<dbReference type="InterPro" id="IPR011044">
    <property type="entry name" value="Quino_amine_DH_bsu"/>
</dbReference>
<dbReference type="PROSITE" id="PS00108">
    <property type="entry name" value="PROTEIN_KINASE_ST"/>
    <property type="match status" value="1"/>
</dbReference>
<keyword evidence="8" id="KW-1185">Reference proteome</keyword>
<keyword evidence="3" id="KW-0418">Kinase</keyword>
<keyword evidence="4" id="KW-0067">ATP-binding</keyword>
<name>A0A918E6L3_9ACTN</name>
<dbReference type="Proteomes" id="UP000660745">
    <property type="component" value="Unassembled WGS sequence"/>
</dbReference>
<keyword evidence="2" id="KW-0547">Nucleotide-binding</keyword>
<dbReference type="PANTHER" id="PTHR43289">
    <property type="entry name" value="MITOGEN-ACTIVATED PROTEIN KINASE KINASE KINASE 20-RELATED"/>
    <property type="match status" value="1"/>
</dbReference>
<evidence type="ECO:0000256" key="5">
    <source>
        <dbReference type="SAM" id="MobiDB-lite"/>
    </source>
</evidence>
<feature type="region of interest" description="Disordered" evidence="5">
    <location>
        <begin position="264"/>
        <end position="296"/>
    </location>
</feature>
<proteinExistence type="predicted"/>
<dbReference type="EMBL" id="BMNK01000005">
    <property type="protein sequence ID" value="GGP07268.1"/>
    <property type="molecule type" value="Genomic_DNA"/>
</dbReference>
<sequence length="636" mass="66540">MSLPDDPDRIGDYRVRGRLGAGGQGVVYLAESPDGRPVAVKVLRAPDEEAAALLRREAEILPRIAAFCTAQVLEVGTADGAPYVVSEYVEGPTLQQAVAARGPLRGRELHRLAVGTITALAAIHRAGVVHRDFKPGNVLLSPEGPRVIDFGIARPAGVVDVPGEDLMGTPPYMAPEQFSLGVGGPAADLFAWASTMVFAATGTPPFGTGALPATINLIMHAEPDLGPLDADLREAVAACLTKDPADRPAARQVLLRLLGRPAQTATGATSPQELTAGATRAAVTQPGRWPSLPVPFREPGPRRRRLVIMAAALATVLVAGSVTLAVLRPGAVTRATSGPLATDTRAVKVPGLSATLHEHPSDPLRMTSFLRGSTQLSEGLAFSAGLRAVDGDTFRPSTGRMLPLISPAGDRTAAVHESPQLAAENAGGVRFTDRDLGGEFWVHVVDPPLALRNANWSEEGDRLLVTVFDTAAENRTVGFALVDVAGRTATVTRQGAPESGKADYVWGPDEGTVARAAGADRVSVHALDGSVRRTIEQAALADGETPHFSAGRLAAGCPGLTDTACVIDVATGRRLSTLPLPAGGKIWFWYGTDHLAVYTEKSVPPRTQAIDLTGRPVRVLAEFTGGTAWSVHYSTG</sequence>
<evidence type="ECO:0000256" key="4">
    <source>
        <dbReference type="ARBA" id="ARBA00022840"/>
    </source>
</evidence>
<comment type="caution">
    <text evidence="7">The sequence shown here is derived from an EMBL/GenBank/DDBJ whole genome shotgun (WGS) entry which is preliminary data.</text>
</comment>
<accession>A0A918E6L3</accession>
<dbReference type="PANTHER" id="PTHR43289:SF34">
    <property type="entry name" value="SERINE_THREONINE-PROTEIN KINASE YBDM-RELATED"/>
    <property type="match status" value="1"/>
</dbReference>
<dbReference type="GO" id="GO:0005524">
    <property type="term" value="F:ATP binding"/>
    <property type="evidence" value="ECO:0007669"/>
    <property type="project" value="UniProtKB-KW"/>
</dbReference>
<protein>
    <recommendedName>
        <fullName evidence="6">Protein kinase domain-containing protein</fullName>
    </recommendedName>
</protein>
<evidence type="ECO:0000256" key="3">
    <source>
        <dbReference type="ARBA" id="ARBA00022777"/>
    </source>
</evidence>
<evidence type="ECO:0000259" key="6">
    <source>
        <dbReference type="PROSITE" id="PS50011"/>
    </source>
</evidence>
<evidence type="ECO:0000313" key="7">
    <source>
        <dbReference type="EMBL" id="GGP07268.1"/>
    </source>
</evidence>
<dbReference type="InterPro" id="IPR008271">
    <property type="entry name" value="Ser/Thr_kinase_AS"/>
</dbReference>
<dbReference type="CDD" id="cd14014">
    <property type="entry name" value="STKc_PknB_like"/>
    <property type="match status" value="1"/>
</dbReference>
<dbReference type="InterPro" id="IPR000719">
    <property type="entry name" value="Prot_kinase_dom"/>
</dbReference>
<gene>
    <name evidence="7" type="ORF">GCM10012278_34360</name>
</gene>
<dbReference type="RefSeq" id="WP_189139614.1">
    <property type="nucleotide sequence ID" value="NZ_BMNK01000005.1"/>
</dbReference>
<feature type="compositionally biased region" description="Polar residues" evidence="5">
    <location>
        <begin position="264"/>
        <end position="273"/>
    </location>
</feature>